<feature type="region of interest" description="Disordered" evidence="1">
    <location>
        <begin position="85"/>
        <end position="133"/>
    </location>
</feature>
<proteinExistence type="predicted"/>
<feature type="region of interest" description="Disordered" evidence="1">
    <location>
        <begin position="1"/>
        <end position="67"/>
    </location>
</feature>
<dbReference type="RefSeq" id="XP_022632275.1">
    <property type="nucleotide sequence ID" value="XM_022776554.1"/>
</dbReference>
<gene>
    <name evidence="3" type="primary">LOC111240802</name>
</gene>
<accession>A0A3Q0EKU1</accession>
<evidence type="ECO:0000256" key="1">
    <source>
        <dbReference type="SAM" id="MobiDB-lite"/>
    </source>
</evidence>
<dbReference type="KEGG" id="vra:111240802"/>
<evidence type="ECO:0000313" key="3">
    <source>
        <dbReference type="RefSeq" id="XP_022632275.1"/>
    </source>
</evidence>
<dbReference type="Proteomes" id="UP000087766">
    <property type="component" value="Chromosome 2"/>
</dbReference>
<reference evidence="2" key="1">
    <citation type="journal article" date="2014" name="Nat. Commun.">
        <title>Genome sequence of mungbean and insights into evolution within Vigna species.</title>
        <authorList>
            <person name="Kang Y.J."/>
            <person name="Kim S.K."/>
            <person name="Kim M.Y."/>
            <person name="Lestari P."/>
            <person name="Kim K.H."/>
            <person name="Ha B.K."/>
            <person name="Jun T.H."/>
            <person name="Hwang W.J."/>
            <person name="Lee T."/>
            <person name="Lee J."/>
            <person name="Shim S."/>
            <person name="Yoon M.Y."/>
            <person name="Jang Y.E."/>
            <person name="Han K.S."/>
            <person name="Taeprayoon P."/>
            <person name="Yoon N."/>
            <person name="Somta P."/>
            <person name="Tanya P."/>
            <person name="Kim K.S."/>
            <person name="Gwag J.G."/>
            <person name="Moon J.K."/>
            <person name="Lee Y.H."/>
            <person name="Park B.S."/>
            <person name="Bombarely A."/>
            <person name="Doyle J.J."/>
            <person name="Jackson S.A."/>
            <person name="Schafleitner R."/>
            <person name="Srinives P."/>
            <person name="Varshney R.K."/>
            <person name="Lee S.H."/>
        </authorList>
    </citation>
    <scope>NUCLEOTIDE SEQUENCE [LARGE SCALE GENOMIC DNA]</scope>
    <source>
        <strain evidence="2">cv. VC1973A</strain>
    </source>
</reference>
<protein>
    <submittedName>
        <fullName evidence="3">Proline-rich receptor-like protein kinase PERK1</fullName>
    </submittedName>
</protein>
<feature type="compositionally biased region" description="Pro residues" evidence="1">
    <location>
        <begin position="54"/>
        <end position="67"/>
    </location>
</feature>
<feature type="compositionally biased region" description="Low complexity" evidence="1">
    <location>
        <begin position="100"/>
        <end position="109"/>
    </location>
</feature>
<name>A0A3Q0EKU1_VIGRR</name>
<keyword evidence="2" id="KW-1185">Reference proteome</keyword>
<feature type="compositionally biased region" description="Low complexity" evidence="1">
    <location>
        <begin position="38"/>
        <end position="49"/>
    </location>
</feature>
<reference evidence="3" key="2">
    <citation type="submission" date="2025-08" db="UniProtKB">
        <authorList>
            <consortium name="RefSeq"/>
        </authorList>
    </citation>
    <scope>IDENTIFICATION</scope>
    <source>
        <tissue evidence="3">Leaf</tissue>
    </source>
</reference>
<sequence length="205" mass="22173">MATGGYDPPIPPSGNSDRENGKKKAYPLKLLNRFNNVSTSSTQPSTPTSIARSVPPPLAVPGLTPTPPSIPPSLEVVAFTASPQQVATNQWRSPSPHVGSNPTTPTNISPTPPTGDGVPHSSSAANFEDVSNNRPIIKPIGGGFYPTKTTSKAFTTTIKGQFDEPWVTWGQIPQTRRDIFFERFKAFTFYRQDFSAKEKLLGFSN</sequence>
<feature type="compositionally biased region" description="Polar residues" evidence="1">
    <location>
        <begin position="120"/>
        <end position="133"/>
    </location>
</feature>
<dbReference type="AlphaFoldDB" id="A0A3Q0EKU1"/>
<dbReference type="OrthoDB" id="1434255at2759"/>
<organism evidence="2 3">
    <name type="scientific">Vigna radiata var. radiata</name>
    <name type="common">Mung bean</name>
    <name type="synonym">Phaseolus aureus</name>
    <dbReference type="NCBI Taxonomy" id="3916"/>
    <lineage>
        <taxon>Eukaryota</taxon>
        <taxon>Viridiplantae</taxon>
        <taxon>Streptophyta</taxon>
        <taxon>Embryophyta</taxon>
        <taxon>Tracheophyta</taxon>
        <taxon>Spermatophyta</taxon>
        <taxon>Magnoliopsida</taxon>
        <taxon>eudicotyledons</taxon>
        <taxon>Gunneridae</taxon>
        <taxon>Pentapetalae</taxon>
        <taxon>rosids</taxon>
        <taxon>fabids</taxon>
        <taxon>Fabales</taxon>
        <taxon>Fabaceae</taxon>
        <taxon>Papilionoideae</taxon>
        <taxon>50 kb inversion clade</taxon>
        <taxon>NPAAA clade</taxon>
        <taxon>indigoferoid/millettioid clade</taxon>
        <taxon>Phaseoleae</taxon>
        <taxon>Vigna</taxon>
    </lineage>
</organism>
<evidence type="ECO:0000313" key="2">
    <source>
        <dbReference type="Proteomes" id="UP000087766"/>
    </source>
</evidence>
<dbReference type="GeneID" id="111240802"/>